<accession>A0A3Q0IZ08</accession>
<feature type="binding site" evidence="3">
    <location>
        <position position="266"/>
    </location>
    <ligand>
        <name>FAD</name>
        <dbReference type="ChEBI" id="CHEBI:57692"/>
    </ligand>
</feature>
<dbReference type="GeneID" id="113465281"/>
<dbReference type="PaxDb" id="121845-A0A3Q0IZ08"/>
<proteinExistence type="inferred from homology"/>
<reference evidence="6" key="1">
    <citation type="submission" date="2025-08" db="UniProtKB">
        <authorList>
            <consortium name="RefSeq"/>
        </authorList>
    </citation>
    <scope>IDENTIFICATION</scope>
</reference>
<comment type="cofactor">
    <cofactor evidence="3">
        <name>FAD</name>
        <dbReference type="ChEBI" id="CHEBI:57692"/>
    </cofactor>
</comment>
<dbReference type="PIRSF" id="PIRSF000137">
    <property type="entry name" value="Alcohol_oxidase"/>
    <property type="match status" value="1"/>
</dbReference>
<feature type="active site" description="Proton donor" evidence="2">
    <location>
        <position position="648"/>
    </location>
</feature>
<dbReference type="PANTHER" id="PTHR11552">
    <property type="entry name" value="GLUCOSE-METHANOL-CHOLINE GMC OXIDOREDUCTASE"/>
    <property type="match status" value="1"/>
</dbReference>
<evidence type="ECO:0000259" key="4">
    <source>
        <dbReference type="PROSITE" id="PS00624"/>
    </source>
</evidence>
<dbReference type="Proteomes" id="UP000079169">
    <property type="component" value="Unplaced"/>
</dbReference>
<keyword evidence="5" id="KW-1185">Reference proteome</keyword>
<evidence type="ECO:0000313" key="5">
    <source>
        <dbReference type="Proteomes" id="UP000079169"/>
    </source>
</evidence>
<dbReference type="InterPro" id="IPR036188">
    <property type="entry name" value="FAD/NAD-bd_sf"/>
</dbReference>
<feature type="domain" description="Glucose-methanol-choline oxidoreductase N-terminal" evidence="4">
    <location>
        <begin position="121"/>
        <end position="135"/>
    </location>
</feature>
<evidence type="ECO:0000313" key="6">
    <source>
        <dbReference type="RefSeq" id="XP_026679918.1"/>
    </source>
</evidence>
<dbReference type="PANTHER" id="PTHR11552:SF158">
    <property type="entry name" value="GH23626P-RELATED"/>
    <property type="match status" value="1"/>
</dbReference>
<dbReference type="RefSeq" id="XP_026679918.1">
    <property type="nucleotide sequence ID" value="XM_026824117.1"/>
</dbReference>
<dbReference type="InterPro" id="IPR007867">
    <property type="entry name" value="GMC_OxRtase_C"/>
</dbReference>
<dbReference type="SUPFAM" id="SSF51905">
    <property type="entry name" value="FAD/NAD(P)-binding domain"/>
    <property type="match status" value="3"/>
</dbReference>
<evidence type="ECO:0000256" key="2">
    <source>
        <dbReference type="PIRSR" id="PIRSR000137-1"/>
    </source>
</evidence>
<evidence type="ECO:0000256" key="1">
    <source>
        <dbReference type="ARBA" id="ARBA00010790"/>
    </source>
</evidence>
<feature type="active site" description="Proton acceptor" evidence="2">
    <location>
        <position position="692"/>
    </location>
</feature>
<dbReference type="Gene3D" id="3.50.50.60">
    <property type="entry name" value="FAD/NAD(P)-binding domain"/>
    <property type="match status" value="4"/>
</dbReference>
<dbReference type="Gene3D" id="3.30.560.10">
    <property type="entry name" value="Glucose Oxidase, domain 3"/>
    <property type="match status" value="1"/>
</dbReference>
<keyword evidence="3" id="KW-0285">Flavoprotein</keyword>
<feature type="binding site" evidence="3">
    <location>
        <position position="13"/>
    </location>
    <ligand>
        <name>FAD</name>
        <dbReference type="ChEBI" id="CHEBI:57692"/>
    </ligand>
</feature>
<keyword evidence="3" id="KW-0274">FAD</keyword>
<dbReference type="GO" id="GO:0050660">
    <property type="term" value="F:flavin adenine dinucleotide binding"/>
    <property type="evidence" value="ECO:0007669"/>
    <property type="project" value="InterPro"/>
</dbReference>
<organism evidence="5 6">
    <name type="scientific">Diaphorina citri</name>
    <name type="common">Asian citrus psyllid</name>
    <dbReference type="NCBI Taxonomy" id="121845"/>
    <lineage>
        <taxon>Eukaryota</taxon>
        <taxon>Metazoa</taxon>
        <taxon>Ecdysozoa</taxon>
        <taxon>Arthropoda</taxon>
        <taxon>Hexapoda</taxon>
        <taxon>Insecta</taxon>
        <taxon>Pterygota</taxon>
        <taxon>Neoptera</taxon>
        <taxon>Paraneoptera</taxon>
        <taxon>Hemiptera</taxon>
        <taxon>Sternorrhyncha</taxon>
        <taxon>Psylloidea</taxon>
        <taxon>Psyllidae</taxon>
        <taxon>Diaphorininae</taxon>
        <taxon>Diaphorina</taxon>
    </lineage>
</organism>
<dbReference type="STRING" id="121845.A0A3Q0IZ08"/>
<feature type="domain" description="Glucose-methanol-choline oxidoreductase N-terminal" evidence="4">
    <location>
        <begin position="303"/>
        <end position="317"/>
    </location>
</feature>
<comment type="similarity">
    <text evidence="1">Belongs to the GMC oxidoreductase family.</text>
</comment>
<sequence length="715" mass="80935">MTNNQCRIPRGKVMGGSSVLNYMIFTRGHRNDYDQWAANGNEGWSYDEVRPVSMRNGTRWSTSRAFLHPIRRRRNLHVTKFSLVTKLIIDEKSKRAVGVELMKGNSKIRVFARKEVVLSAGAINSPQILMVSGIGPREHLREKIIRKKSDETAQLLFGKNRVVCKWAHPHLDYIAQMTVIRKKSDETSWNVPLGKDKIVHNELFTNEVDKMILTKRKTGLLSPKKLISPWVPQVSMRNGTRWSTSRAFLHPIRRRRNLHVTKFSLVTKLIIDEKSKRAVGVELMKGNSKIRVFARKEVVLSAGAINSPQILMVSGIGPREHLREKSKFFRLAMLSSSLYLTLLVLLSSHLPPSHSQDEYPPLFDSLMNVVGDTLNQMISEPRDEPRLLKEYDFIIVGAGSAGCVLANRLSEIKDWKILLIEAGMGENFIMDIPIVANFLQFSPANWNYRTIPSKGACLGMTNNQCRIPRGKVMGGSSVLNYMIFTRGHRNDYDQWAANGNEGNPQGWPNLELLLIGGTLSSEETLRRNFGIRDDVYNKVYKKTEKMDGFMVFPMVMRPKSHGRVYLKDANPRHHPLIDMNYFSDPTEEDLNVLVAGVRKTQELLTTPAMRRLDAKLFPTKLPGCSNHVFDSDAYWKCHARMLSFTIYHQSGTCKMGPDSDPDAVVDPQLRVHGISGLRVIDASIMPNIPSAHTNAPTIMVAEKGADLIKKAWNKS</sequence>
<protein>
    <submittedName>
        <fullName evidence="6">Glucose dehydrogenase [FAD, quinone]-like</fullName>
    </submittedName>
</protein>
<name>A0A3Q0IZ08_DIACI</name>
<dbReference type="PROSITE" id="PS00624">
    <property type="entry name" value="GMC_OXRED_2"/>
    <property type="match status" value="2"/>
</dbReference>
<dbReference type="InterPro" id="IPR000172">
    <property type="entry name" value="GMC_OxRdtase_N"/>
</dbReference>
<dbReference type="InterPro" id="IPR012132">
    <property type="entry name" value="GMC_OxRdtase"/>
</dbReference>
<dbReference type="KEGG" id="dci:113465281"/>
<evidence type="ECO:0000256" key="3">
    <source>
        <dbReference type="PIRSR" id="PIRSR000137-2"/>
    </source>
</evidence>
<dbReference type="GO" id="GO:0016614">
    <property type="term" value="F:oxidoreductase activity, acting on CH-OH group of donors"/>
    <property type="evidence" value="ECO:0007669"/>
    <property type="project" value="InterPro"/>
</dbReference>
<gene>
    <name evidence="6" type="primary">LOC113465281</name>
</gene>
<dbReference type="Pfam" id="PF05199">
    <property type="entry name" value="GMC_oxred_C"/>
    <property type="match status" value="1"/>
</dbReference>
<dbReference type="AlphaFoldDB" id="A0A3Q0IZ08"/>
<dbReference type="Pfam" id="PF00732">
    <property type="entry name" value="GMC_oxred_N"/>
    <property type="match status" value="4"/>
</dbReference>